<protein>
    <submittedName>
        <fullName evidence="2">Bacteriophage protein</fullName>
    </submittedName>
</protein>
<dbReference type="RefSeq" id="WP_042740122.1">
    <property type="nucleotide sequence ID" value="NZ_BKAX01000016.1"/>
</dbReference>
<evidence type="ECO:0000313" key="2">
    <source>
        <dbReference type="EMBL" id="SUM34032.1"/>
    </source>
</evidence>
<dbReference type="AlphaFoldDB" id="A0A0D0SE11"/>
<dbReference type="Proteomes" id="UP000321057">
    <property type="component" value="Unassembled WGS sequence"/>
</dbReference>
<evidence type="ECO:0000313" key="4">
    <source>
        <dbReference type="Proteomes" id="UP000321057"/>
    </source>
</evidence>
<proteinExistence type="predicted"/>
<gene>
    <name evidence="2" type="ORF">NCTC12195_03540</name>
    <name evidence="1" type="ORF">SGA02_28400</name>
</gene>
<evidence type="ECO:0000313" key="1">
    <source>
        <dbReference type="EMBL" id="GEQ07012.1"/>
    </source>
</evidence>
<dbReference type="EMBL" id="BKAX01000016">
    <property type="protein sequence ID" value="GEQ07012.1"/>
    <property type="molecule type" value="Genomic_DNA"/>
</dbReference>
<name>A0A0D0SE11_STAGA</name>
<dbReference type="OrthoDB" id="2242464at2"/>
<sequence length="131" mass="14851">MGVKIEGLELIEKDIQKRYSRSSMNKAEKRAIQAGGNFIRNKIATSLNQVRDTGELAIGTDLKDPNKVGAEMIGNIYWRGNHSTLAYINEHGHHLKNGKFFRPRGAGLVNTALRYNSDKYYNIIKREMDKA</sequence>
<evidence type="ECO:0000313" key="3">
    <source>
        <dbReference type="Proteomes" id="UP000255277"/>
    </source>
</evidence>
<dbReference type="EMBL" id="UHDK01000001">
    <property type="protein sequence ID" value="SUM34032.1"/>
    <property type="molecule type" value="Genomic_DNA"/>
</dbReference>
<keyword evidence="4" id="KW-1185">Reference proteome</keyword>
<reference evidence="1 4" key="2">
    <citation type="submission" date="2019-07" db="EMBL/GenBank/DDBJ databases">
        <title>Whole genome shotgun sequence of Staphylococcus gallinarum NBRC 109767.</title>
        <authorList>
            <person name="Hosoyama A."/>
            <person name="Uohara A."/>
            <person name="Ohji S."/>
            <person name="Ichikawa N."/>
        </authorList>
    </citation>
    <scope>NUCLEOTIDE SEQUENCE [LARGE SCALE GENOMIC DNA]</scope>
    <source>
        <strain evidence="1 4">NBRC 109767</strain>
    </source>
</reference>
<dbReference type="STRING" id="1293.SH09_13385"/>
<reference evidence="2 3" key="1">
    <citation type="submission" date="2018-06" db="EMBL/GenBank/DDBJ databases">
        <authorList>
            <consortium name="Pathogen Informatics"/>
            <person name="Doyle S."/>
        </authorList>
    </citation>
    <scope>NUCLEOTIDE SEQUENCE [LARGE SCALE GENOMIC DNA]</scope>
    <source>
        <strain evidence="2 3">NCTC12195</strain>
    </source>
</reference>
<accession>A0A0D0SE11</accession>
<organism evidence="2 3">
    <name type="scientific">Staphylococcus gallinarum</name>
    <dbReference type="NCBI Taxonomy" id="1293"/>
    <lineage>
        <taxon>Bacteria</taxon>
        <taxon>Bacillati</taxon>
        <taxon>Bacillota</taxon>
        <taxon>Bacilli</taxon>
        <taxon>Bacillales</taxon>
        <taxon>Staphylococcaceae</taxon>
        <taxon>Staphylococcus</taxon>
    </lineage>
</organism>
<dbReference type="Proteomes" id="UP000255277">
    <property type="component" value="Unassembled WGS sequence"/>
</dbReference>